<name>A0A1X0R909_RHIZD</name>
<dbReference type="VEuPathDB" id="FungiDB:BCV72DRAFT_323768"/>
<dbReference type="InterPro" id="IPR058940">
    <property type="entry name" value="mS26_fungi"/>
</dbReference>
<reference evidence="2" key="1">
    <citation type="journal article" date="2016" name="Proc. Natl. Acad. Sci. U.S.A.">
        <title>Lipid metabolic changes in an early divergent fungus govern the establishment of a mutualistic symbiosis with endobacteria.</title>
        <authorList>
            <person name="Lastovetsky O.A."/>
            <person name="Gaspar M.L."/>
            <person name="Mondo S.J."/>
            <person name="LaButti K.M."/>
            <person name="Sandor L."/>
            <person name="Grigoriev I.V."/>
            <person name="Henry S.A."/>
            <person name="Pawlowska T.E."/>
        </authorList>
    </citation>
    <scope>NUCLEOTIDE SEQUENCE [LARGE SCALE GENOMIC DNA]</scope>
    <source>
        <strain evidence="2">ATCC 52814</strain>
    </source>
</reference>
<protein>
    <submittedName>
        <fullName evidence="2">Uncharacterized protein</fullName>
    </submittedName>
</protein>
<organism evidence="2">
    <name type="scientific">Rhizopus microsporus var. microsporus</name>
    <dbReference type="NCBI Taxonomy" id="86635"/>
    <lineage>
        <taxon>Eukaryota</taxon>
        <taxon>Fungi</taxon>
        <taxon>Fungi incertae sedis</taxon>
        <taxon>Mucoromycota</taxon>
        <taxon>Mucoromycotina</taxon>
        <taxon>Mucoromycetes</taxon>
        <taxon>Mucorales</taxon>
        <taxon>Mucorineae</taxon>
        <taxon>Rhizopodaceae</taxon>
        <taxon>Rhizopus</taxon>
    </lineage>
</organism>
<evidence type="ECO:0000256" key="1">
    <source>
        <dbReference type="SAM" id="Coils"/>
    </source>
</evidence>
<feature type="coiled-coil region" evidence="1">
    <location>
        <begin position="107"/>
        <end position="153"/>
    </location>
</feature>
<keyword evidence="1" id="KW-0175">Coiled coil</keyword>
<proteinExistence type="predicted"/>
<dbReference type="AlphaFoldDB" id="A0A1X0R909"/>
<sequence>MWNRVCHLSKRCVSTQQYIPGRKGYAPGFAPPEGTRESIKIQKKRGDIATSIPSHLGAATEKSMSEANSTKQLYRRELKLTRLRYARELLEKQGQKEMESAEKVALAEKKKEEMGAYFRQAKEEQKKHEEQVMETLDLDINQASQIKDRTEQRNINRMLFDEQQRQVRRQQLIKLYAETEEFVTLDNLDAKVDLALQNRKHVVDLNELMSNSNDLHVEIEKRKEQIKQVMGI</sequence>
<accession>A0A1X0R909</accession>
<dbReference type="Pfam" id="PF26163">
    <property type="entry name" value="mS26"/>
    <property type="match status" value="1"/>
</dbReference>
<evidence type="ECO:0000313" key="2">
    <source>
        <dbReference type="EMBL" id="ORE08454.1"/>
    </source>
</evidence>
<dbReference type="OrthoDB" id="5597211at2759"/>
<dbReference type="EMBL" id="KV921888">
    <property type="protein sequence ID" value="ORE08454.1"/>
    <property type="molecule type" value="Genomic_DNA"/>
</dbReference>
<gene>
    <name evidence="2" type="ORF">BCV72DRAFT_323768</name>
</gene>
<dbReference type="Proteomes" id="UP000242414">
    <property type="component" value="Unassembled WGS sequence"/>
</dbReference>